<evidence type="ECO:0000256" key="1">
    <source>
        <dbReference type="ARBA" id="ARBA00004123"/>
    </source>
</evidence>
<evidence type="ECO:0000256" key="8">
    <source>
        <dbReference type="ARBA" id="ARBA00023242"/>
    </source>
</evidence>
<dbReference type="KEGG" id="spu:577108"/>
<proteinExistence type="predicted"/>
<organism evidence="13 14">
    <name type="scientific">Strongylocentrotus purpuratus</name>
    <name type="common">Purple sea urchin</name>
    <dbReference type="NCBI Taxonomy" id="7668"/>
    <lineage>
        <taxon>Eukaryota</taxon>
        <taxon>Metazoa</taxon>
        <taxon>Echinodermata</taxon>
        <taxon>Eleutherozoa</taxon>
        <taxon>Echinozoa</taxon>
        <taxon>Echinoidea</taxon>
        <taxon>Euechinoidea</taxon>
        <taxon>Echinacea</taxon>
        <taxon>Camarodonta</taxon>
        <taxon>Echinidea</taxon>
        <taxon>Strongylocentrotidae</taxon>
        <taxon>Strongylocentrotus</taxon>
    </lineage>
</organism>
<evidence type="ECO:0000256" key="9">
    <source>
        <dbReference type="PROSITE-ProRule" id="PRU00108"/>
    </source>
</evidence>
<reference evidence="13" key="2">
    <citation type="submission" date="2021-01" db="UniProtKB">
        <authorList>
            <consortium name="EnsemblMetazoa"/>
        </authorList>
    </citation>
    <scope>IDENTIFICATION</scope>
</reference>
<dbReference type="AlphaFoldDB" id="A0A7M7MZ00"/>
<dbReference type="InterPro" id="IPR001356">
    <property type="entry name" value="HD"/>
</dbReference>
<name>A0A7M7MZ00_STRPU</name>
<feature type="compositionally biased region" description="Polar residues" evidence="11">
    <location>
        <begin position="315"/>
        <end position="328"/>
    </location>
</feature>
<dbReference type="Proteomes" id="UP000007110">
    <property type="component" value="Unassembled WGS sequence"/>
</dbReference>
<dbReference type="InterPro" id="IPR042634">
    <property type="entry name" value="MOX-1/MOX-2"/>
</dbReference>
<dbReference type="InParanoid" id="A0A7M7MZ00"/>
<keyword evidence="7" id="KW-0804">Transcription</keyword>
<accession>A0A7M7MZ00</accession>
<protein>
    <recommendedName>
        <fullName evidence="12">Homeobox domain-containing protein</fullName>
    </recommendedName>
</protein>
<dbReference type="Gene3D" id="1.10.10.60">
    <property type="entry name" value="Homeodomain-like"/>
    <property type="match status" value="1"/>
</dbReference>
<evidence type="ECO:0000256" key="10">
    <source>
        <dbReference type="RuleBase" id="RU000682"/>
    </source>
</evidence>
<comment type="subcellular location">
    <subcellularLocation>
        <location evidence="1 9 10">Nucleus</location>
    </subcellularLocation>
</comment>
<feature type="region of interest" description="Disordered" evidence="11">
    <location>
        <begin position="307"/>
        <end position="343"/>
    </location>
</feature>
<dbReference type="Pfam" id="PF00046">
    <property type="entry name" value="Homeodomain"/>
    <property type="match status" value="1"/>
</dbReference>
<dbReference type="EnsemblMetazoa" id="XM_030972836">
    <property type="protein sequence ID" value="XP_030828696"/>
    <property type="gene ID" value="LOC577108"/>
</dbReference>
<dbReference type="PRINTS" id="PR00024">
    <property type="entry name" value="HOMEOBOX"/>
</dbReference>
<dbReference type="RefSeq" id="XP_030828696.1">
    <property type="nucleotide sequence ID" value="XM_030972836.1"/>
</dbReference>
<evidence type="ECO:0000313" key="13">
    <source>
        <dbReference type="EnsemblMetazoa" id="XP_030828696"/>
    </source>
</evidence>
<dbReference type="SUPFAM" id="SSF46689">
    <property type="entry name" value="Homeodomain-like"/>
    <property type="match status" value="1"/>
</dbReference>
<feature type="compositionally biased region" description="Gly residues" evidence="11">
    <location>
        <begin position="124"/>
        <end position="140"/>
    </location>
</feature>
<evidence type="ECO:0000256" key="7">
    <source>
        <dbReference type="ARBA" id="ARBA00023163"/>
    </source>
</evidence>
<evidence type="ECO:0000259" key="12">
    <source>
        <dbReference type="PROSITE" id="PS50071"/>
    </source>
</evidence>
<keyword evidence="8 9" id="KW-0539">Nucleus</keyword>
<feature type="domain" description="Homeobox" evidence="12">
    <location>
        <begin position="195"/>
        <end position="255"/>
    </location>
</feature>
<dbReference type="GO" id="GO:0000978">
    <property type="term" value="F:RNA polymerase II cis-regulatory region sequence-specific DNA binding"/>
    <property type="evidence" value="ECO:0000318"/>
    <property type="project" value="GO_Central"/>
</dbReference>
<keyword evidence="5 9" id="KW-0371">Homeobox</keyword>
<feature type="DNA-binding region" description="Homeobox" evidence="9">
    <location>
        <begin position="197"/>
        <end position="256"/>
    </location>
</feature>
<dbReference type="PANTHER" id="PTHR24328:SF7">
    <property type="entry name" value="BUTTONLESS"/>
    <property type="match status" value="1"/>
</dbReference>
<dbReference type="InterPro" id="IPR017970">
    <property type="entry name" value="Homeobox_CS"/>
</dbReference>
<evidence type="ECO:0000256" key="3">
    <source>
        <dbReference type="ARBA" id="ARBA00023015"/>
    </source>
</evidence>
<dbReference type="InterPro" id="IPR009057">
    <property type="entry name" value="Homeodomain-like_sf"/>
</dbReference>
<dbReference type="GO" id="GO:0006357">
    <property type="term" value="P:regulation of transcription by RNA polymerase II"/>
    <property type="evidence" value="ECO:0000318"/>
    <property type="project" value="GO_Central"/>
</dbReference>
<dbReference type="GO" id="GO:0005634">
    <property type="term" value="C:nucleus"/>
    <property type="evidence" value="ECO:0000318"/>
    <property type="project" value="GO_Central"/>
</dbReference>
<dbReference type="GeneID" id="577108"/>
<reference evidence="14" key="1">
    <citation type="submission" date="2015-02" db="EMBL/GenBank/DDBJ databases">
        <title>Genome sequencing for Strongylocentrotus purpuratus.</title>
        <authorList>
            <person name="Murali S."/>
            <person name="Liu Y."/>
            <person name="Vee V."/>
            <person name="English A."/>
            <person name="Wang M."/>
            <person name="Skinner E."/>
            <person name="Han Y."/>
            <person name="Muzny D.M."/>
            <person name="Worley K.C."/>
            <person name="Gibbs R.A."/>
        </authorList>
    </citation>
    <scope>NUCLEOTIDE SEQUENCE</scope>
</reference>
<dbReference type="SMART" id="SM00389">
    <property type="entry name" value="HOX"/>
    <property type="match status" value="1"/>
</dbReference>
<dbReference type="OrthoDB" id="6159439at2759"/>
<dbReference type="PROSITE" id="PS00027">
    <property type="entry name" value="HOMEOBOX_1"/>
    <property type="match status" value="1"/>
</dbReference>
<dbReference type="GO" id="GO:0000981">
    <property type="term" value="F:DNA-binding transcription factor activity, RNA polymerase II-specific"/>
    <property type="evidence" value="ECO:0000318"/>
    <property type="project" value="GO_Central"/>
</dbReference>
<evidence type="ECO:0000256" key="6">
    <source>
        <dbReference type="ARBA" id="ARBA00023159"/>
    </source>
</evidence>
<dbReference type="GO" id="GO:0045944">
    <property type="term" value="P:positive regulation of transcription by RNA polymerase II"/>
    <property type="evidence" value="ECO:0007669"/>
    <property type="project" value="InterPro"/>
</dbReference>
<keyword evidence="6" id="KW-0010">Activator</keyword>
<evidence type="ECO:0000256" key="4">
    <source>
        <dbReference type="ARBA" id="ARBA00023125"/>
    </source>
</evidence>
<keyword evidence="3" id="KW-0805">Transcription regulation</keyword>
<dbReference type="PROSITE" id="PS50071">
    <property type="entry name" value="HOMEOBOX_2"/>
    <property type="match status" value="1"/>
</dbReference>
<evidence type="ECO:0000256" key="2">
    <source>
        <dbReference type="ARBA" id="ARBA00022473"/>
    </source>
</evidence>
<dbReference type="PANTHER" id="PTHR24328">
    <property type="entry name" value="HOMEOBOX PROTEIN MOX"/>
    <property type="match status" value="1"/>
</dbReference>
<evidence type="ECO:0000256" key="5">
    <source>
        <dbReference type="ARBA" id="ARBA00023155"/>
    </source>
</evidence>
<keyword evidence="4 9" id="KW-0238">DNA-binding</keyword>
<evidence type="ECO:0000313" key="14">
    <source>
        <dbReference type="Proteomes" id="UP000007110"/>
    </source>
</evidence>
<dbReference type="CDD" id="cd00086">
    <property type="entry name" value="homeodomain"/>
    <property type="match status" value="1"/>
</dbReference>
<feature type="region of interest" description="Disordered" evidence="11">
    <location>
        <begin position="121"/>
        <end position="189"/>
    </location>
</feature>
<dbReference type="OMA" id="SPENFQY"/>
<feature type="region of interest" description="Disordered" evidence="11">
    <location>
        <begin position="18"/>
        <end position="68"/>
    </location>
</feature>
<keyword evidence="14" id="KW-1185">Reference proteome</keyword>
<keyword evidence="2" id="KW-0217">Developmental protein</keyword>
<evidence type="ECO:0000256" key="11">
    <source>
        <dbReference type="SAM" id="MobiDB-lite"/>
    </source>
</evidence>
<sequence length="343" mass="36658">MMEHSLYGPTSASMLHHYPGTIPSPAHQSHYQRSLGGSGMSLPSMPYHSAASGGVHHPHQAPSHHTQYQDWSVAASAAGSRGLHSGGVAPHTPAYRIYPSAHHTPTHSDYISTHDLDILKSSGTGIGGGGGGGGGVGGGSPPVTASSPPIVSPTALGHHQQTTNCADDLTIKGSPDSNGNVPGEQGGYKQLDLTAKPRKERTAFTKEQIRELENEFNHHNYLTRLRRYEIAVTLNLTERQVKVWFQNRRMKWKRCKGARERELAEKRLQAMEVKLGLPPGSSSGLNNTLPGNLANASSIVSNHSTDSACGLDNGSDASNYGGSDNGDPNSPPHHRLDIKEDYD</sequence>
<dbReference type="InterPro" id="IPR020479">
    <property type="entry name" value="HD_metazoa"/>
</dbReference>
<feature type="compositionally biased region" description="Basic and acidic residues" evidence="11">
    <location>
        <begin position="334"/>
        <end position="343"/>
    </location>
</feature>